<evidence type="ECO:0000313" key="2">
    <source>
        <dbReference type="Proteomes" id="UP000002654"/>
    </source>
</evidence>
<dbReference type="HOGENOM" id="CLU_867728_0_0_2"/>
<dbReference type="RefSeq" id="WP_014127933.1">
    <property type="nucleotide sequence ID" value="NC_016070.1"/>
</dbReference>
<dbReference type="PATRIC" id="fig|768679.9.peg.2092"/>
<dbReference type="EMBL" id="FN869859">
    <property type="protein sequence ID" value="CCC82680.1"/>
    <property type="molecule type" value="Genomic_DNA"/>
</dbReference>
<proteinExistence type="predicted"/>
<sequence>MQIKVGDKLYEVKSVADLEKLCSELRGALEDGCIYNSWYIRVPPERLLEILSAAYTSYLRGDVDVASVVGRYLEERGLNKSLTRTITPTLSALGLSSGGVFSKQALEVGRLLYSGRRSEAAAVLREISLRNCIIREIIEKLGESCDKLGEVVETTLRSYGKTLRADEVKYTGEFVRVIHPPCTPCNFSCIDKNGLPSCYNALIERTLYSVIDLFERLDIALLPMHLAYVRAGDKIFHVLVRETGKLVGLIVLSEPVEGTSISKLRDVSKSLDSAAAEGEYEFILKIIPILEGSPPCLKAKAFVEVIRSDLERASRIVKLD</sequence>
<dbReference type="OrthoDB" id="25657at2157"/>
<dbReference type="GeneID" id="11262956"/>
<reference evidence="1 2" key="1">
    <citation type="journal article" date="2011" name="PLoS ONE">
        <title>The complete genome sequence of Thermoproteus tenax: a physiologically versatile member of the Crenarchaeota.</title>
        <authorList>
            <person name="Siebers B."/>
            <person name="Zaparty M."/>
            <person name="Raddatz G."/>
            <person name="Tjaden B."/>
            <person name="Albers S.V."/>
            <person name="Bell S.D."/>
            <person name="Blombach F."/>
            <person name="Kletzin A."/>
            <person name="Kyrpides N."/>
            <person name="Lanz C."/>
            <person name="Plagens A."/>
            <person name="Rampp M."/>
            <person name="Rosinus A."/>
            <person name="von Jan M."/>
            <person name="Makarova K.S."/>
            <person name="Klenk H.P."/>
            <person name="Schuster S.C."/>
            <person name="Hensel R."/>
        </authorList>
    </citation>
    <scope>NUCLEOTIDE SEQUENCE [LARGE SCALE GENOMIC DNA]</scope>
    <source>
        <strain evidence="2">ATCC 35583 / DSM 2078 / JCM 9277 / NBRC 100435 / Kra 1</strain>
    </source>
</reference>
<dbReference type="PaxDb" id="768679-TTX_2067"/>
<gene>
    <name evidence="1" type="ordered locus">TTX_2067</name>
</gene>
<dbReference type="Proteomes" id="UP000002654">
    <property type="component" value="Chromosome"/>
</dbReference>
<accession>G4RM85</accession>
<keyword evidence="2" id="KW-1185">Reference proteome</keyword>
<organism evidence="1 2">
    <name type="scientific">Thermoproteus tenax (strain ATCC 35583 / DSM 2078 / JCM 9277 / NBRC 100435 / Kra 1)</name>
    <dbReference type="NCBI Taxonomy" id="768679"/>
    <lineage>
        <taxon>Archaea</taxon>
        <taxon>Thermoproteota</taxon>
        <taxon>Thermoprotei</taxon>
        <taxon>Thermoproteales</taxon>
        <taxon>Thermoproteaceae</taxon>
        <taxon>Thermoproteus</taxon>
    </lineage>
</organism>
<evidence type="ECO:0000313" key="1">
    <source>
        <dbReference type="EMBL" id="CCC82680.1"/>
    </source>
</evidence>
<protein>
    <submittedName>
        <fullName evidence="1">Uncharacterized protein</fullName>
    </submittedName>
</protein>
<dbReference type="KEGG" id="ttn:TTX_2067"/>
<dbReference type="STRING" id="768679.TTX_2067"/>
<dbReference type="AlphaFoldDB" id="G4RM85"/>
<dbReference type="eggNOG" id="arCOG05588">
    <property type="taxonomic scope" value="Archaea"/>
</dbReference>
<name>G4RM85_THETK</name>